<dbReference type="Gene3D" id="3.40.50.300">
    <property type="entry name" value="P-loop containing nucleotide triphosphate hydrolases"/>
    <property type="match status" value="1"/>
</dbReference>
<comment type="caution">
    <text evidence="3">The sequence shown here is derived from an EMBL/GenBank/DDBJ whole genome shotgun (WGS) entry which is preliminary data.</text>
</comment>
<protein>
    <submittedName>
        <fullName evidence="3">Dephospho-CoA kinase</fullName>
        <ecNumber evidence="3">2.7.1.24</ecNumber>
    </submittedName>
</protein>
<dbReference type="EC" id="2.7.1.24" evidence="3"/>
<keyword evidence="1" id="KW-0547">Nucleotide-binding</keyword>
<evidence type="ECO:0000256" key="2">
    <source>
        <dbReference type="ARBA" id="ARBA00022840"/>
    </source>
</evidence>
<keyword evidence="3" id="KW-0808">Transferase</keyword>
<dbReference type="PANTHER" id="PTHR10695">
    <property type="entry name" value="DEPHOSPHO-COA KINASE-RELATED"/>
    <property type="match status" value="1"/>
</dbReference>
<dbReference type="InterPro" id="IPR027417">
    <property type="entry name" value="P-loop_NTPase"/>
</dbReference>
<keyword evidence="3" id="KW-0418">Kinase</keyword>
<proteinExistence type="predicted"/>
<accession>A0A645C139</accession>
<dbReference type="PANTHER" id="PTHR10695:SF46">
    <property type="entry name" value="BIFUNCTIONAL COENZYME A SYNTHASE-RELATED"/>
    <property type="match status" value="1"/>
</dbReference>
<dbReference type="GO" id="GO:0004140">
    <property type="term" value="F:dephospho-CoA kinase activity"/>
    <property type="evidence" value="ECO:0007669"/>
    <property type="project" value="UniProtKB-EC"/>
</dbReference>
<sequence length="143" mass="16480">MNRKALGELVFGDSDRLDQLNDIVFRFLRPEVERRIAAFEGKLCALDAINLFESGLDKLCDCTVAVTSPIEMRVRRIMERDGIDEKYARLRVSAQQQDDYFREKCGRELSNTAETPKAFREAARDFFARLIEQIKEDKANGRG</sequence>
<reference evidence="3" key="1">
    <citation type="submission" date="2019-08" db="EMBL/GenBank/DDBJ databases">
        <authorList>
            <person name="Kucharzyk K."/>
            <person name="Murdoch R.W."/>
            <person name="Higgins S."/>
            <person name="Loffler F."/>
        </authorList>
    </citation>
    <scope>NUCLEOTIDE SEQUENCE</scope>
</reference>
<evidence type="ECO:0000313" key="3">
    <source>
        <dbReference type="EMBL" id="MPM71480.1"/>
    </source>
</evidence>
<dbReference type="SUPFAM" id="SSF52540">
    <property type="entry name" value="P-loop containing nucleoside triphosphate hydrolases"/>
    <property type="match status" value="1"/>
</dbReference>
<dbReference type="GO" id="GO:0015937">
    <property type="term" value="P:coenzyme A biosynthetic process"/>
    <property type="evidence" value="ECO:0007669"/>
    <property type="project" value="InterPro"/>
</dbReference>
<keyword evidence="2" id="KW-0067">ATP-binding</keyword>
<gene>
    <name evidence="3" type="primary">coaE_37</name>
    <name evidence="3" type="ORF">SDC9_118445</name>
</gene>
<organism evidence="3">
    <name type="scientific">bioreactor metagenome</name>
    <dbReference type="NCBI Taxonomy" id="1076179"/>
    <lineage>
        <taxon>unclassified sequences</taxon>
        <taxon>metagenomes</taxon>
        <taxon>ecological metagenomes</taxon>
    </lineage>
</organism>
<dbReference type="InterPro" id="IPR001977">
    <property type="entry name" value="Depp_CoAkinase"/>
</dbReference>
<evidence type="ECO:0000256" key="1">
    <source>
        <dbReference type="ARBA" id="ARBA00022741"/>
    </source>
</evidence>
<dbReference type="CDD" id="cd02022">
    <property type="entry name" value="DPCK"/>
    <property type="match status" value="1"/>
</dbReference>
<dbReference type="AlphaFoldDB" id="A0A645C139"/>
<dbReference type="EMBL" id="VSSQ01024141">
    <property type="protein sequence ID" value="MPM71480.1"/>
    <property type="molecule type" value="Genomic_DNA"/>
</dbReference>
<name>A0A645C139_9ZZZZ</name>
<dbReference type="GO" id="GO:0005524">
    <property type="term" value="F:ATP binding"/>
    <property type="evidence" value="ECO:0007669"/>
    <property type="project" value="UniProtKB-KW"/>
</dbReference>
<dbReference type="Pfam" id="PF01121">
    <property type="entry name" value="CoaE"/>
    <property type="match status" value="1"/>
</dbReference>
<dbReference type="PROSITE" id="PS51219">
    <property type="entry name" value="DPCK"/>
    <property type="match status" value="1"/>
</dbReference>